<dbReference type="Proteomes" id="UP000664349">
    <property type="component" value="Unassembled WGS sequence"/>
</dbReference>
<dbReference type="RefSeq" id="WP_161523903.1">
    <property type="nucleotide sequence ID" value="NZ_AP019312.1"/>
</dbReference>
<dbReference type="PROSITE" id="PS51257">
    <property type="entry name" value="PROKAR_LIPOPROTEIN"/>
    <property type="match status" value="1"/>
</dbReference>
<sequence length="160" mass="17571">MMNLRLLGLLLPLAITGCATGPNPVQMYPGAKKPYGEIALIQLDWITSLKEGSVNMMMDTVDNNKVAPTGMQSTIQTTVLPGRHVLGVDLVWTTGGVTGPGWLHTKKFKLNIDVSAGNLYAVCYYPSDRLAFKKIGKIEDFLVQKKWDELVAHPCRNIAN</sequence>
<evidence type="ECO:0008006" key="4">
    <source>
        <dbReference type="Google" id="ProtNLM"/>
    </source>
</evidence>
<feature type="chain" id="PRO_5045442907" description="Lipoprotein" evidence="1">
    <location>
        <begin position="22"/>
        <end position="160"/>
    </location>
</feature>
<comment type="caution">
    <text evidence="2">The sequence shown here is derived from an EMBL/GenBank/DDBJ whole genome shotgun (WGS) entry which is preliminary data.</text>
</comment>
<organism evidence="2 3">
    <name type="scientific">Chromobacterium haemolyticum</name>
    <dbReference type="NCBI Taxonomy" id="394935"/>
    <lineage>
        <taxon>Bacteria</taxon>
        <taxon>Pseudomonadati</taxon>
        <taxon>Pseudomonadota</taxon>
        <taxon>Betaproteobacteria</taxon>
        <taxon>Neisseriales</taxon>
        <taxon>Chromobacteriaceae</taxon>
        <taxon>Chromobacterium</taxon>
    </lineage>
</organism>
<evidence type="ECO:0000256" key="1">
    <source>
        <dbReference type="SAM" id="SignalP"/>
    </source>
</evidence>
<dbReference type="GeneID" id="58560327"/>
<keyword evidence="3" id="KW-1185">Reference proteome</keyword>
<keyword evidence="1" id="KW-0732">Signal</keyword>
<dbReference type="EMBL" id="JAFLRD010000010">
    <property type="protein sequence ID" value="MBO0416606.1"/>
    <property type="molecule type" value="Genomic_DNA"/>
</dbReference>
<evidence type="ECO:0000313" key="2">
    <source>
        <dbReference type="EMBL" id="MBO0416606.1"/>
    </source>
</evidence>
<proteinExistence type="predicted"/>
<accession>A0ABS3GNG8</accession>
<name>A0ABS3GNG8_9NEIS</name>
<evidence type="ECO:0000313" key="3">
    <source>
        <dbReference type="Proteomes" id="UP000664349"/>
    </source>
</evidence>
<protein>
    <recommendedName>
        <fullName evidence="4">Lipoprotein</fullName>
    </recommendedName>
</protein>
<reference evidence="2 3" key="1">
    <citation type="submission" date="2021-03" db="EMBL/GenBank/DDBJ databases">
        <title>First Case of infection caused by Chromobacterium haemolyticum derived from water in China.</title>
        <authorList>
            <person name="Chen J."/>
            <person name="Liu C."/>
        </authorList>
    </citation>
    <scope>NUCLEOTIDE SEQUENCE [LARGE SCALE GENOMIC DNA]</scope>
    <source>
        <strain evidence="2 3">WJ-5</strain>
    </source>
</reference>
<gene>
    <name evidence="2" type="ORF">J1C50_13915</name>
</gene>
<feature type="signal peptide" evidence="1">
    <location>
        <begin position="1"/>
        <end position="21"/>
    </location>
</feature>